<evidence type="ECO:0000256" key="1">
    <source>
        <dbReference type="SAM" id="Phobius"/>
    </source>
</evidence>
<dbReference type="EMBL" id="DVHL01000006">
    <property type="protein sequence ID" value="HIR65386.1"/>
    <property type="molecule type" value="Genomic_DNA"/>
</dbReference>
<protein>
    <submittedName>
        <fullName evidence="2">Energy-coupled thiamine transporter ThiT</fullName>
    </submittedName>
</protein>
<sequence>MKDYLTSAQLEDYLDFFGEATDVVATIALYVTIAFFLFIAIYAVVIRNRDEIYLKGARKLIAGLTIGYSVGVIATIGSLKILKDVWGGEINTNYWLIVALLVFAVLACIGCLVIKKYSQRAFKITAWACLAVGVAYSVVLLFVIKPEEDYVPLSSWQMYLFSAILVGVIVTLALLGGKKDTQYNAKSLTYAAVCIALSFALSYIKFFSLPQGGSVTFASLLPLALYSYMFGTRRGLIAGIVYGFLQFIQSPQFYEPMQVLLDYPIAFGAIGVAGIGRKFTFMKNDVIAQFATGTIIAVVLRYFAHVISGYYVFSSWAMEGYTALSWAFVYNLFTIVDLVIVLVMGVLVLLSRQVRWMVLTADSAPELQTANN</sequence>
<dbReference type="Proteomes" id="UP000824200">
    <property type="component" value="Unassembled WGS sequence"/>
</dbReference>
<keyword evidence="1" id="KW-0812">Transmembrane</keyword>
<reference evidence="2" key="1">
    <citation type="submission" date="2020-10" db="EMBL/GenBank/DDBJ databases">
        <authorList>
            <person name="Gilroy R."/>
        </authorList>
    </citation>
    <scope>NUCLEOTIDE SEQUENCE</scope>
    <source>
        <strain evidence="2">CHK121-14286</strain>
    </source>
</reference>
<organism evidence="2 3">
    <name type="scientific">Candidatus Fimimonas gallinarum</name>
    <dbReference type="NCBI Taxonomy" id="2840821"/>
    <lineage>
        <taxon>Bacteria</taxon>
        <taxon>Pseudomonadati</taxon>
        <taxon>Myxococcota</taxon>
        <taxon>Myxococcia</taxon>
        <taxon>Myxococcales</taxon>
        <taxon>Cystobacterineae</taxon>
        <taxon>Myxococcaceae</taxon>
        <taxon>Myxococcaceae incertae sedis</taxon>
        <taxon>Candidatus Fimimonas</taxon>
    </lineage>
</organism>
<feature type="transmembrane region" description="Helical" evidence="1">
    <location>
        <begin position="212"/>
        <end position="229"/>
    </location>
</feature>
<dbReference type="AlphaFoldDB" id="A0A9D1E358"/>
<gene>
    <name evidence="2" type="ORF">IAC95_00630</name>
</gene>
<proteinExistence type="predicted"/>
<feature type="transmembrane region" description="Helical" evidence="1">
    <location>
        <begin position="156"/>
        <end position="176"/>
    </location>
</feature>
<name>A0A9D1E358_9BACT</name>
<dbReference type="InterPro" id="IPR012651">
    <property type="entry name" value="Thia_Transptr_ThiT"/>
</dbReference>
<dbReference type="GO" id="GO:0015234">
    <property type="term" value="F:thiamine transmembrane transporter activity"/>
    <property type="evidence" value="ECO:0007669"/>
    <property type="project" value="InterPro"/>
</dbReference>
<reference evidence="2" key="2">
    <citation type="journal article" date="2021" name="PeerJ">
        <title>Extensive microbial diversity within the chicken gut microbiome revealed by metagenomics and culture.</title>
        <authorList>
            <person name="Gilroy R."/>
            <person name="Ravi A."/>
            <person name="Getino M."/>
            <person name="Pursley I."/>
            <person name="Horton D.L."/>
            <person name="Alikhan N.F."/>
            <person name="Baker D."/>
            <person name="Gharbi K."/>
            <person name="Hall N."/>
            <person name="Watson M."/>
            <person name="Adriaenssens E.M."/>
            <person name="Foster-Nyarko E."/>
            <person name="Jarju S."/>
            <person name="Secka A."/>
            <person name="Antonio M."/>
            <person name="Oren A."/>
            <person name="Chaudhuri R.R."/>
            <person name="La Ragione R."/>
            <person name="Hildebrand F."/>
            <person name="Pallen M.J."/>
        </authorList>
    </citation>
    <scope>NUCLEOTIDE SEQUENCE</scope>
    <source>
        <strain evidence="2">CHK121-14286</strain>
    </source>
</reference>
<dbReference type="Gene3D" id="1.10.1760.20">
    <property type="match status" value="1"/>
</dbReference>
<evidence type="ECO:0000313" key="2">
    <source>
        <dbReference type="EMBL" id="HIR65386.1"/>
    </source>
</evidence>
<feature type="transmembrane region" description="Helical" evidence="1">
    <location>
        <begin position="60"/>
        <end position="82"/>
    </location>
</feature>
<dbReference type="GO" id="GO:0005886">
    <property type="term" value="C:plasma membrane"/>
    <property type="evidence" value="ECO:0007669"/>
    <property type="project" value="InterPro"/>
</dbReference>
<evidence type="ECO:0000313" key="3">
    <source>
        <dbReference type="Proteomes" id="UP000824200"/>
    </source>
</evidence>
<feature type="transmembrane region" description="Helical" evidence="1">
    <location>
        <begin position="23"/>
        <end position="48"/>
    </location>
</feature>
<keyword evidence="1" id="KW-1133">Transmembrane helix</keyword>
<feature type="transmembrane region" description="Helical" evidence="1">
    <location>
        <begin position="188"/>
        <end position="206"/>
    </location>
</feature>
<feature type="transmembrane region" description="Helical" evidence="1">
    <location>
        <begin position="260"/>
        <end position="279"/>
    </location>
</feature>
<accession>A0A9D1E358</accession>
<feature type="transmembrane region" description="Helical" evidence="1">
    <location>
        <begin position="324"/>
        <end position="350"/>
    </location>
</feature>
<feature type="transmembrane region" description="Helical" evidence="1">
    <location>
        <begin position="126"/>
        <end position="144"/>
    </location>
</feature>
<comment type="caution">
    <text evidence="2">The sequence shown here is derived from an EMBL/GenBank/DDBJ whole genome shotgun (WGS) entry which is preliminary data.</text>
</comment>
<dbReference type="Pfam" id="PF09515">
    <property type="entry name" value="Thia_YuaJ"/>
    <property type="match status" value="1"/>
</dbReference>
<feature type="transmembrane region" description="Helical" evidence="1">
    <location>
        <begin position="94"/>
        <end position="114"/>
    </location>
</feature>
<feature type="transmembrane region" description="Helical" evidence="1">
    <location>
        <begin position="286"/>
        <end position="304"/>
    </location>
</feature>
<keyword evidence="1" id="KW-0472">Membrane</keyword>
<feature type="transmembrane region" description="Helical" evidence="1">
    <location>
        <begin position="236"/>
        <end position="254"/>
    </location>
</feature>